<feature type="domain" description="DUF6444" evidence="2">
    <location>
        <begin position="51"/>
        <end position="89"/>
    </location>
</feature>
<feature type="region of interest" description="Disordered" evidence="1">
    <location>
        <begin position="81"/>
        <end position="100"/>
    </location>
</feature>
<keyword evidence="4" id="KW-1185">Reference proteome</keyword>
<gene>
    <name evidence="3" type="ORF">KGA66_29510</name>
</gene>
<dbReference type="InterPro" id="IPR045618">
    <property type="entry name" value="DUF6444"/>
</dbReference>
<dbReference type="Pfam" id="PF20042">
    <property type="entry name" value="DUF6444"/>
    <property type="match status" value="1"/>
</dbReference>
<organism evidence="3 4">
    <name type="scientific">Actinocrinis puniceicyclus</name>
    <dbReference type="NCBI Taxonomy" id="977794"/>
    <lineage>
        <taxon>Bacteria</taxon>
        <taxon>Bacillati</taxon>
        <taxon>Actinomycetota</taxon>
        <taxon>Actinomycetes</taxon>
        <taxon>Catenulisporales</taxon>
        <taxon>Actinospicaceae</taxon>
        <taxon>Actinocrinis</taxon>
    </lineage>
</organism>
<reference evidence="3" key="1">
    <citation type="submission" date="2021-04" db="EMBL/GenBank/DDBJ databases">
        <title>Genome based classification of Actinospica acidithermotolerans sp. nov., an actinobacterium isolated from an Indonesian hot spring.</title>
        <authorList>
            <person name="Kusuma A.B."/>
            <person name="Putra K.E."/>
            <person name="Nafisah S."/>
            <person name="Loh J."/>
            <person name="Nouioui I."/>
            <person name="Goodfellow M."/>
        </authorList>
    </citation>
    <scope>NUCLEOTIDE SEQUENCE</scope>
    <source>
        <strain evidence="3">DSM 45618</strain>
    </source>
</reference>
<evidence type="ECO:0000313" key="4">
    <source>
        <dbReference type="Proteomes" id="UP000677913"/>
    </source>
</evidence>
<evidence type="ECO:0000259" key="2">
    <source>
        <dbReference type="Pfam" id="PF20042"/>
    </source>
</evidence>
<accession>A0A8J7WWH5</accession>
<protein>
    <recommendedName>
        <fullName evidence="2">DUF6444 domain-containing protein</fullName>
    </recommendedName>
</protein>
<feature type="compositionally biased region" description="Basic and acidic residues" evidence="1">
    <location>
        <begin position="90"/>
        <end position="100"/>
    </location>
</feature>
<evidence type="ECO:0000256" key="1">
    <source>
        <dbReference type="SAM" id="MobiDB-lite"/>
    </source>
</evidence>
<feature type="non-terminal residue" evidence="3">
    <location>
        <position position="1"/>
    </location>
</feature>
<comment type="caution">
    <text evidence="3">The sequence shown here is derived from an EMBL/GenBank/DDBJ whole genome shotgun (WGS) entry which is preliminary data.</text>
</comment>
<name>A0A8J7WWH5_9ACTN</name>
<dbReference type="EMBL" id="JAGSXH010000408">
    <property type="protein sequence ID" value="MBS2967200.1"/>
    <property type="molecule type" value="Genomic_DNA"/>
</dbReference>
<dbReference type="Proteomes" id="UP000677913">
    <property type="component" value="Unassembled WGS sequence"/>
</dbReference>
<dbReference type="AlphaFoldDB" id="A0A8J7WWH5"/>
<dbReference type="RefSeq" id="WP_246509023.1">
    <property type="nucleotide sequence ID" value="NZ_JAGSXH010000408.1"/>
</dbReference>
<proteinExistence type="predicted"/>
<sequence>LHRGHHPTAKILLRLRRNAPGVHVLKSHSSTNDQASEETRLNMPVAPKPSYEELAALVVAQQEQITLLTARIAELEAALKQNSKNSSKPVCHEREGGARM</sequence>
<evidence type="ECO:0000313" key="3">
    <source>
        <dbReference type="EMBL" id="MBS2967200.1"/>
    </source>
</evidence>